<evidence type="ECO:0000259" key="8">
    <source>
        <dbReference type="Pfam" id="PF05199"/>
    </source>
</evidence>
<feature type="binding site" evidence="5">
    <location>
        <position position="292"/>
    </location>
    <ligand>
        <name>FAD</name>
        <dbReference type="ChEBI" id="CHEBI:57692"/>
    </ligand>
</feature>
<dbReference type="EMBL" id="BPLR01000702">
    <property type="protein sequence ID" value="GIY96799.1"/>
    <property type="molecule type" value="Genomic_DNA"/>
</dbReference>
<evidence type="ECO:0000256" key="6">
    <source>
        <dbReference type="SAM" id="Phobius"/>
    </source>
</evidence>
<evidence type="ECO:0000313" key="10">
    <source>
        <dbReference type="Proteomes" id="UP001054945"/>
    </source>
</evidence>
<name>A0AAV4XSG7_CAEEX</name>
<dbReference type="PIRSF" id="PIRSF000137">
    <property type="entry name" value="Alcohol_oxidase"/>
    <property type="match status" value="1"/>
</dbReference>
<evidence type="ECO:0000313" key="9">
    <source>
        <dbReference type="EMBL" id="GIY96799.1"/>
    </source>
</evidence>
<sequence>MDIAAERSYPTPFANSPLLPFLLLSLARQRIAPRTTTTIREEYDYVIVGAGSAGSVVASRLSEMPCVSVLLLEAGGPAPLLSDITGGGRYFWGTNLDWQYKTTPQKHTDLLLLIGFIASLATNLLIHFKKIPKYPLTCDKYTSISLFSRQVSWASGQGLGGSSLLSFSTYSRGNRKNYDDWSAQGATGWSYDEVFPYFLKLEDNRDIEYLEDGYHVVGGPVTVEKPRYKSEVKDSIFEAAQQFGYQVIDPNGACFYDLQGYIRDGQRCNSAKAYLVPAENRTNLDIVSYAYVTKILMQNKQATGVQFHYKGINYKVKARREVIMSAGVIKTPQILMLSGIGPKEHLQKFNIPVVADLPVGNNFQEHIVSFLVYQLDPRIPTVEQKLTNLKNIEQYLQQRTGPLVSGQFVSAVAFLGDDNDDESDTPKVDFPNYEMYFLELPKENTGDDTSFKKYLALMKTYISLCVQFIPLQPKSRGTIRLKSNNPYGHPLIDPNYLEDPRDVKDMVTVKGVEGLRVVDASIMPIIPSANTNIPTIMIAEKGSDIIKEAIQWITKATGQHLYEII</sequence>
<keyword evidence="4 5" id="KW-0274">FAD</keyword>
<evidence type="ECO:0000259" key="7">
    <source>
        <dbReference type="Pfam" id="PF00732"/>
    </source>
</evidence>
<proteinExistence type="inferred from homology"/>
<evidence type="ECO:0000256" key="2">
    <source>
        <dbReference type="ARBA" id="ARBA00010790"/>
    </source>
</evidence>
<dbReference type="InterPro" id="IPR000172">
    <property type="entry name" value="GMC_OxRdtase_N"/>
</dbReference>
<comment type="caution">
    <text evidence="9">The sequence shown here is derived from an EMBL/GenBank/DDBJ whole genome shotgun (WGS) entry which is preliminary data.</text>
</comment>
<organism evidence="9 10">
    <name type="scientific">Caerostris extrusa</name>
    <name type="common">Bark spider</name>
    <name type="synonym">Caerostris bankana</name>
    <dbReference type="NCBI Taxonomy" id="172846"/>
    <lineage>
        <taxon>Eukaryota</taxon>
        <taxon>Metazoa</taxon>
        <taxon>Ecdysozoa</taxon>
        <taxon>Arthropoda</taxon>
        <taxon>Chelicerata</taxon>
        <taxon>Arachnida</taxon>
        <taxon>Araneae</taxon>
        <taxon>Araneomorphae</taxon>
        <taxon>Entelegynae</taxon>
        <taxon>Araneoidea</taxon>
        <taxon>Araneidae</taxon>
        <taxon>Caerostris</taxon>
    </lineage>
</organism>
<feature type="domain" description="Glucose-methanol-choline oxidoreductase C-terminal" evidence="8">
    <location>
        <begin position="509"/>
        <end position="539"/>
    </location>
</feature>
<feature type="transmembrane region" description="Helical" evidence="6">
    <location>
        <begin position="110"/>
        <end position="128"/>
    </location>
</feature>
<keyword evidence="3" id="KW-0285">Flavoprotein</keyword>
<reference evidence="9 10" key="1">
    <citation type="submission" date="2021-06" db="EMBL/GenBank/DDBJ databases">
        <title>Caerostris extrusa draft genome.</title>
        <authorList>
            <person name="Kono N."/>
            <person name="Arakawa K."/>
        </authorList>
    </citation>
    <scope>NUCLEOTIDE SEQUENCE [LARGE SCALE GENOMIC DNA]</scope>
</reference>
<dbReference type="GO" id="GO:0050660">
    <property type="term" value="F:flavin adenine dinucleotide binding"/>
    <property type="evidence" value="ECO:0007669"/>
    <property type="project" value="InterPro"/>
</dbReference>
<comment type="similarity">
    <text evidence="2">Belongs to the GMC oxidoreductase family.</text>
</comment>
<dbReference type="PANTHER" id="PTHR11552:SF147">
    <property type="entry name" value="CHOLINE DEHYDROGENASE, MITOCHONDRIAL"/>
    <property type="match status" value="1"/>
</dbReference>
<protein>
    <submittedName>
        <fullName evidence="9">Glucose dehydrogenase</fullName>
    </submittedName>
</protein>
<dbReference type="PANTHER" id="PTHR11552">
    <property type="entry name" value="GLUCOSE-METHANOL-CHOLINE GMC OXIDOREDUCTASE"/>
    <property type="match status" value="1"/>
</dbReference>
<keyword evidence="6" id="KW-0812">Transmembrane</keyword>
<dbReference type="Pfam" id="PF05199">
    <property type="entry name" value="GMC_oxred_C"/>
    <property type="match status" value="2"/>
</dbReference>
<comment type="cofactor">
    <cofactor evidence="1 5">
        <name>FAD</name>
        <dbReference type="ChEBI" id="CHEBI:57692"/>
    </cofactor>
</comment>
<dbReference type="SUPFAM" id="SSF51905">
    <property type="entry name" value="FAD/NAD(P)-binding domain"/>
    <property type="match status" value="1"/>
</dbReference>
<gene>
    <name evidence="9" type="primary">Gld</name>
    <name evidence="9" type="ORF">CEXT_270181</name>
</gene>
<dbReference type="InterPro" id="IPR012132">
    <property type="entry name" value="GMC_OxRdtase"/>
</dbReference>
<dbReference type="Proteomes" id="UP001054945">
    <property type="component" value="Unassembled WGS sequence"/>
</dbReference>
<evidence type="ECO:0000256" key="3">
    <source>
        <dbReference type="ARBA" id="ARBA00022630"/>
    </source>
</evidence>
<evidence type="ECO:0000256" key="5">
    <source>
        <dbReference type="PIRSR" id="PIRSR000137-2"/>
    </source>
</evidence>
<dbReference type="Gene3D" id="3.50.50.60">
    <property type="entry name" value="FAD/NAD(P)-binding domain"/>
    <property type="match status" value="2"/>
</dbReference>
<dbReference type="SUPFAM" id="SSF54373">
    <property type="entry name" value="FAD-linked reductases, C-terminal domain"/>
    <property type="match status" value="1"/>
</dbReference>
<dbReference type="InterPro" id="IPR036188">
    <property type="entry name" value="FAD/NAD-bd_sf"/>
</dbReference>
<evidence type="ECO:0000256" key="4">
    <source>
        <dbReference type="ARBA" id="ARBA00022827"/>
    </source>
</evidence>
<accession>A0AAV4XSG7</accession>
<feature type="domain" description="Glucose-methanol-choline oxidoreductase N-terminal" evidence="7">
    <location>
        <begin position="43"/>
        <end position="368"/>
    </location>
</feature>
<evidence type="ECO:0000256" key="1">
    <source>
        <dbReference type="ARBA" id="ARBA00001974"/>
    </source>
</evidence>
<keyword evidence="10" id="KW-1185">Reference proteome</keyword>
<feature type="domain" description="Glucose-methanol-choline oxidoreductase C-terminal" evidence="8">
    <location>
        <begin position="473"/>
        <end position="508"/>
    </location>
</feature>
<dbReference type="AlphaFoldDB" id="A0AAV4XSG7"/>
<dbReference type="Pfam" id="PF00732">
    <property type="entry name" value="GMC_oxred_N"/>
    <property type="match status" value="1"/>
</dbReference>
<dbReference type="Gene3D" id="3.30.560.10">
    <property type="entry name" value="Glucose Oxidase, domain 3"/>
    <property type="match status" value="1"/>
</dbReference>
<dbReference type="GO" id="GO:0016614">
    <property type="term" value="F:oxidoreductase activity, acting on CH-OH group of donors"/>
    <property type="evidence" value="ECO:0007669"/>
    <property type="project" value="InterPro"/>
</dbReference>
<keyword evidence="6" id="KW-0472">Membrane</keyword>
<keyword evidence="6" id="KW-1133">Transmembrane helix</keyword>
<dbReference type="InterPro" id="IPR007867">
    <property type="entry name" value="GMC_OxRtase_C"/>
</dbReference>